<evidence type="ECO:0000256" key="2">
    <source>
        <dbReference type="PROSITE-ProRule" id="PRU00023"/>
    </source>
</evidence>
<dbReference type="InterPro" id="IPR039497">
    <property type="entry name" value="CC144C-like_CC_dom"/>
</dbReference>
<dbReference type="Proteomes" id="UP000008227">
    <property type="component" value="Chromosome 17"/>
</dbReference>
<dbReference type="PROSITE" id="PS50088">
    <property type="entry name" value="ANK_REPEAT"/>
    <property type="match status" value="5"/>
</dbReference>
<dbReference type="PANTHER" id="PTHR24147:SF60">
    <property type="entry name" value="ANKYRIN REPEAT DOMAIN-CONTAINING PROTEIN 26-RELATED"/>
    <property type="match status" value="1"/>
</dbReference>
<dbReference type="Pfam" id="PF12796">
    <property type="entry name" value="Ank_2"/>
    <property type="match status" value="1"/>
</dbReference>
<organism evidence="5 6">
    <name type="scientific">Sus scrofa</name>
    <name type="common">Pig</name>
    <dbReference type="NCBI Taxonomy" id="9823"/>
    <lineage>
        <taxon>Eukaryota</taxon>
        <taxon>Metazoa</taxon>
        <taxon>Chordata</taxon>
        <taxon>Craniata</taxon>
        <taxon>Vertebrata</taxon>
        <taxon>Euteleostomi</taxon>
        <taxon>Mammalia</taxon>
        <taxon>Eutheria</taxon>
        <taxon>Laurasiatheria</taxon>
        <taxon>Artiodactyla</taxon>
        <taxon>Suina</taxon>
        <taxon>Suidae</taxon>
        <taxon>Sus</taxon>
    </lineage>
</organism>
<protein>
    <recommendedName>
        <fullName evidence="4">CCDC144C-like coiled-coil domain-containing protein</fullName>
    </recommendedName>
</protein>
<feature type="repeat" description="ANK" evidence="2">
    <location>
        <begin position="170"/>
        <end position="202"/>
    </location>
</feature>
<name>F1SER7_PIG</name>
<keyword evidence="2" id="KW-0040">ANK repeat</keyword>
<dbReference type="Gene3D" id="1.25.40.20">
    <property type="entry name" value="Ankyrin repeat-containing domain"/>
    <property type="match status" value="2"/>
</dbReference>
<feature type="repeat" description="ANK" evidence="2">
    <location>
        <begin position="104"/>
        <end position="136"/>
    </location>
</feature>
<reference evidence="5" key="2">
    <citation type="journal article" date="2020" name="Gigascience">
        <title>An improved pig reference genome sequence to enable pig genetics and genomics research.</title>
        <authorList>
            <person name="Warr A."/>
            <person name="Affara N."/>
            <person name="Aken B."/>
            <person name="Beiki H."/>
            <person name="Bickhart D.M."/>
            <person name="Billis K."/>
            <person name="Chow W."/>
            <person name="Eory L."/>
            <person name="Finlayson H.A."/>
            <person name="Flicek P."/>
            <person name="Giron C.G."/>
            <person name="Griffin D.K."/>
            <person name="Hall R."/>
            <person name="Hannum G."/>
            <person name="Hourlier T."/>
            <person name="Howe K."/>
            <person name="Hume D.A."/>
            <person name="Izuogu O."/>
            <person name="Kim K."/>
            <person name="Koren S."/>
            <person name="Liu H."/>
            <person name="Manchanda N."/>
            <person name="Martin F.J."/>
            <person name="Nonneman D.J."/>
            <person name="O'Connor R.E."/>
            <person name="Phillippy A.M."/>
            <person name="Rohrer G.A."/>
            <person name="Rosen B.D."/>
            <person name="Rund L.A."/>
            <person name="Sargent C.A."/>
            <person name="Schook L.B."/>
            <person name="Schroeder S.G."/>
            <person name="Schwartz A.S."/>
            <person name="Skinner B.M."/>
            <person name="Talbot R."/>
            <person name="Tseng E."/>
            <person name="Tuggle C.K."/>
            <person name="Watson M."/>
            <person name="Smith T.P.L."/>
            <person name="Archibald A.L."/>
        </authorList>
    </citation>
    <scope>NUCLEOTIDE SEQUENCE [LARGE SCALE GENOMIC DNA]</scope>
    <source>
        <strain evidence="5">Duroc</strain>
    </source>
</reference>
<reference evidence="6" key="1">
    <citation type="submission" date="2009-11" db="EMBL/GenBank/DDBJ databases">
        <authorList>
            <consortium name="Porcine genome sequencing project"/>
        </authorList>
    </citation>
    <scope>NUCLEOTIDE SEQUENCE [LARGE SCALE GENOMIC DNA]</scope>
    <source>
        <strain evidence="6">Duroc</strain>
    </source>
</reference>
<feature type="repeat" description="ANK" evidence="2">
    <location>
        <begin position="203"/>
        <end position="235"/>
    </location>
</feature>
<accession>F1SER7</accession>
<dbReference type="Bgee" id="ENSSSCG00000021473">
    <property type="expression patterns" value="Expressed in testis and 17 other cell types or tissues"/>
</dbReference>
<dbReference type="SMART" id="SM00248">
    <property type="entry name" value="ANK"/>
    <property type="match status" value="5"/>
</dbReference>
<dbReference type="Pfam" id="PF00023">
    <property type="entry name" value="Ank"/>
    <property type="match status" value="3"/>
</dbReference>
<dbReference type="HOGENOM" id="CLU_001111_2_2_1"/>
<dbReference type="Pfam" id="PF14915">
    <property type="entry name" value="CCDC144C"/>
    <property type="match status" value="1"/>
</dbReference>
<feature type="domain" description="CCDC144C-like coiled-coil" evidence="4">
    <location>
        <begin position="485"/>
        <end position="816"/>
    </location>
</feature>
<evidence type="ECO:0000259" key="4">
    <source>
        <dbReference type="Pfam" id="PF14915"/>
    </source>
</evidence>
<evidence type="ECO:0000256" key="3">
    <source>
        <dbReference type="SAM" id="Coils"/>
    </source>
</evidence>
<dbReference type="AlphaFoldDB" id="F1SER7"/>
<dbReference type="InParanoid" id="F1SER7"/>
<dbReference type="GeneTree" id="ENSGT00940000153661"/>
<dbReference type="eggNOG" id="KOG0504">
    <property type="taxonomic scope" value="Eukaryota"/>
</dbReference>
<evidence type="ECO:0000313" key="6">
    <source>
        <dbReference type="Proteomes" id="UP000008227"/>
    </source>
</evidence>
<dbReference type="PANTHER" id="PTHR24147">
    <property type="entry name" value="ANKYRIN REPEAT DOMAIN 36-RELATED"/>
    <property type="match status" value="1"/>
</dbReference>
<dbReference type="InterPro" id="IPR050657">
    <property type="entry name" value="Ankyrin_repeat_domain"/>
</dbReference>
<keyword evidence="6" id="KW-1185">Reference proteome</keyword>
<reference evidence="5" key="3">
    <citation type="submission" date="2025-08" db="UniProtKB">
        <authorList>
            <consortium name="Ensembl"/>
        </authorList>
    </citation>
    <scope>IDENTIFICATION</scope>
</reference>
<dbReference type="SMR" id="F1SER7"/>
<proteinExistence type="predicted"/>
<dbReference type="InterPro" id="IPR002110">
    <property type="entry name" value="Ankyrin_rpt"/>
</dbReference>
<sequence length="858" mass="98593">MKYKENAETCGAIKTIDKHGFKDSGVNQLPGYHVRDKDLGKIHRAACEGDVAKVEQILLLRRNGPNDKDKRNRTALHLACAGGRPAVVTLLVKWKCQLNICDSENRTALIKAVQCQQEECTSILLEHGADPNLVDVKGYTALHYAAFGPNISIAAKLLSYNANIEARDKDDLTPLLLAVSENQQQMVEFLLQKEANIHAVDKMKRTALILAVNFASSSVVRLLLEQGVDISPQDCYGRNAEDYASSANEFWIIEFSSLGERQFLHSCRSSLNFSVIFWSFQCIDVSVFYVVTCISSFSGQARGLVCFICRAYSHASTLYISNVYCLMLWMSECTKHPTLYPQELLMCFVCFSFLLNAGSLSLGAVLAYERSLELKNNRCEHLKAKVKNMESTISGLRKELSETKEVKSQLEHQMAEWQGELCSLRLSLKQEEEQRKKADMLSEEIREQLRREEEQCSKETELKQQLELTVEGLQGELKAVRDRLNQVSDSHEKATNLSHENLMMQDEIATLKREIDTIKNENQEKEKKYLDNIEIVKQKNDELQKAIKLNEEKLTQTYSGQLHDLTAENTRLKSKLKKEEQKKESLETDVALYCSKLTTVMHDHQQSQTSKRDLELTFQRARDEWLCLQDKMNLEMSNLKDHNELLLQQQSDTESKFNSIDIELHHTRDALREKSLVLEQVQRELSQAQCQKKESEDLCRREQGKVKEYMGKQERLEERLAQLESENLFLRQQLDDAQNKIESKEKMVMDSQERFQDILKTFQDQKEKETLMLQESLKKSTNELHLLKERLSRAENVKTQRAVSIQKEKGFSDLLKGSSDMMEKISEMLIPQMSILTLRFGCVDDLASPSRFPRGTHV</sequence>
<feature type="coiled-coil region" evidence="3">
    <location>
        <begin position="671"/>
        <end position="797"/>
    </location>
</feature>
<evidence type="ECO:0000313" key="5">
    <source>
        <dbReference type="Ensembl" id="ENSSSCP00000007461.4"/>
    </source>
</evidence>
<feature type="repeat" description="ANK" evidence="2">
    <location>
        <begin position="137"/>
        <end position="169"/>
    </location>
</feature>
<feature type="repeat" description="ANK" evidence="2">
    <location>
        <begin position="71"/>
        <end position="103"/>
    </location>
</feature>
<evidence type="ECO:0000256" key="1">
    <source>
        <dbReference type="ARBA" id="ARBA00023054"/>
    </source>
</evidence>
<dbReference type="SUPFAM" id="SSF48403">
    <property type="entry name" value="Ankyrin repeat"/>
    <property type="match status" value="1"/>
</dbReference>
<keyword evidence="1 3" id="KW-0175">Coiled coil</keyword>
<dbReference type="InterPro" id="IPR036770">
    <property type="entry name" value="Ankyrin_rpt-contain_sf"/>
</dbReference>
<feature type="coiled-coil region" evidence="3">
    <location>
        <begin position="372"/>
        <end position="596"/>
    </location>
</feature>
<reference evidence="5" key="4">
    <citation type="submission" date="2025-09" db="UniProtKB">
        <authorList>
            <consortium name="Ensembl"/>
        </authorList>
    </citation>
    <scope>IDENTIFICATION</scope>
</reference>
<dbReference type="PROSITE" id="PS50297">
    <property type="entry name" value="ANK_REP_REGION"/>
    <property type="match status" value="3"/>
</dbReference>
<dbReference type="STRING" id="9823.ENSSSCP00000007461"/>
<dbReference type="Ensembl" id="ENSSSCT00000007668.4">
    <property type="protein sequence ID" value="ENSSSCP00000007461.4"/>
    <property type="gene ID" value="ENSSSCG00000021473.5"/>
</dbReference>